<dbReference type="NCBIfam" id="TIGR01720">
    <property type="entry name" value="NRPS-para261"/>
    <property type="match status" value="1"/>
</dbReference>
<dbReference type="FunFam" id="3.30.300.30:FF:000010">
    <property type="entry name" value="Enterobactin synthetase component F"/>
    <property type="match status" value="1"/>
</dbReference>
<dbReference type="EMBL" id="LQRA01000055">
    <property type="protein sequence ID" value="KZE78630.1"/>
    <property type="molecule type" value="Genomic_DNA"/>
</dbReference>
<dbReference type="FunFam" id="2.30.38.10:FF:000001">
    <property type="entry name" value="Non-ribosomal peptide synthetase PvdI"/>
    <property type="match status" value="1"/>
</dbReference>
<dbReference type="GO" id="GO:0031177">
    <property type="term" value="F:phosphopantetheine binding"/>
    <property type="evidence" value="ECO:0007669"/>
    <property type="project" value="TreeGrafter"/>
</dbReference>
<feature type="domain" description="Carrier" evidence="9">
    <location>
        <begin position="1013"/>
        <end position="1087"/>
    </location>
</feature>
<evidence type="ECO:0000256" key="4">
    <source>
        <dbReference type="ARBA" id="ARBA00022553"/>
    </source>
</evidence>
<dbReference type="InterPro" id="IPR025110">
    <property type="entry name" value="AMP-bd_C"/>
</dbReference>
<dbReference type="FunFam" id="3.40.50.980:FF:000001">
    <property type="entry name" value="Non-ribosomal peptide synthetase"/>
    <property type="match status" value="1"/>
</dbReference>
<protein>
    <submittedName>
        <fullName evidence="10">Non-ribosomal peptide synthetase</fullName>
    </submittedName>
</protein>
<dbReference type="InterPro" id="IPR036736">
    <property type="entry name" value="ACP-like_sf"/>
</dbReference>
<dbReference type="InterPro" id="IPR045851">
    <property type="entry name" value="AMP-bd_C_sf"/>
</dbReference>
<dbReference type="Gene3D" id="3.30.559.10">
    <property type="entry name" value="Chloramphenicol acetyltransferase-like domain"/>
    <property type="match status" value="2"/>
</dbReference>
<dbReference type="CDD" id="cd19534">
    <property type="entry name" value="E_NRPS"/>
    <property type="match status" value="1"/>
</dbReference>
<evidence type="ECO:0000259" key="9">
    <source>
        <dbReference type="PROSITE" id="PS50075"/>
    </source>
</evidence>
<dbReference type="InterPro" id="IPR006162">
    <property type="entry name" value="Ppantetheine_attach_site"/>
</dbReference>
<dbReference type="InterPro" id="IPR010071">
    <property type="entry name" value="AA_adenyl_dom"/>
</dbReference>
<dbReference type="InterPro" id="IPR001242">
    <property type="entry name" value="Condensation_dom"/>
</dbReference>
<dbReference type="SUPFAM" id="SSF56801">
    <property type="entry name" value="Acetyl-CoA synthetase-like"/>
    <property type="match status" value="1"/>
</dbReference>
<dbReference type="FunFam" id="1.10.1200.10:FF:000005">
    <property type="entry name" value="Nonribosomal peptide synthetase 1"/>
    <property type="match status" value="1"/>
</dbReference>
<comment type="caution">
    <text evidence="10">The sequence shown here is derived from an EMBL/GenBank/DDBJ whole genome shotgun (WGS) entry which is preliminary data.</text>
</comment>
<dbReference type="CDD" id="cd19531">
    <property type="entry name" value="LCL_NRPS-like"/>
    <property type="match status" value="1"/>
</dbReference>
<reference evidence="11" key="1">
    <citation type="submission" date="2016-01" db="EMBL/GenBank/DDBJ databases">
        <title>Draft genome of Chromobacterium sp. F49.</title>
        <authorList>
            <person name="Hong K.W."/>
        </authorList>
    </citation>
    <scope>NUCLEOTIDE SEQUENCE [LARGE SCALE GENOMIC DNA]</scope>
    <source>
        <strain evidence="11">M63</strain>
    </source>
</reference>
<dbReference type="GO" id="GO:0043041">
    <property type="term" value="P:amino acid activation for nonribosomal peptide biosynthetic process"/>
    <property type="evidence" value="ECO:0007669"/>
    <property type="project" value="TreeGrafter"/>
</dbReference>
<dbReference type="Proteomes" id="UP000076563">
    <property type="component" value="Unassembled WGS sequence"/>
</dbReference>
<keyword evidence="11" id="KW-1185">Reference proteome</keyword>
<dbReference type="InterPro" id="IPR009081">
    <property type="entry name" value="PP-bd_ACP"/>
</dbReference>
<evidence type="ECO:0000256" key="6">
    <source>
        <dbReference type="ARBA" id="ARBA00022737"/>
    </source>
</evidence>
<organism evidence="10 11">
    <name type="scientific">Paenibacillus elgii</name>
    <dbReference type="NCBI Taxonomy" id="189691"/>
    <lineage>
        <taxon>Bacteria</taxon>
        <taxon>Bacillati</taxon>
        <taxon>Bacillota</taxon>
        <taxon>Bacilli</taxon>
        <taxon>Bacillales</taxon>
        <taxon>Paenibacillaceae</taxon>
        <taxon>Paenibacillus</taxon>
    </lineage>
</organism>
<dbReference type="SUPFAM" id="SSF47336">
    <property type="entry name" value="ACP-like"/>
    <property type="match status" value="1"/>
</dbReference>
<dbReference type="OrthoDB" id="9765680at2"/>
<dbReference type="Gene3D" id="2.30.38.10">
    <property type="entry name" value="Luciferase, Domain 3"/>
    <property type="match status" value="1"/>
</dbReference>
<dbReference type="GO" id="GO:0016874">
    <property type="term" value="F:ligase activity"/>
    <property type="evidence" value="ECO:0007669"/>
    <property type="project" value="UniProtKB-KW"/>
</dbReference>
<dbReference type="NCBIfam" id="TIGR01733">
    <property type="entry name" value="AA-adenyl-dom"/>
    <property type="match status" value="1"/>
</dbReference>
<evidence type="ECO:0000256" key="7">
    <source>
        <dbReference type="ARBA" id="ARBA00023194"/>
    </source>
</evidence>
<dbReference type="STRING" id="1007103.GCA_000213315_05487"/>
<name>A0A163XY36_9BACL</name>
<comment type="cofactor">
    <cofactor evidence="1">
        <name>pantetheine 4'-phosphate</name>
        <dbReference type="ChEBI" id="CHEBI:47942"/>
    </cofactor>
</comment>
<dbReference type="GO" id="GO:0008610">
    <property type="term" value="P:lipid biosynthetic process"/>
    <property type="evidence" value="ECO:0007669"/>
    <property type="project" value="UniProtKB-ARBA"/>
</dbReference>
<dbReference type="Gene3D" id="3.40.50.980">
    <property type="match status" value="2"/>
</dbReference>
<evidence type="ECO:0000256" key="5">
    <source>
        <dbReference type="ARBA" id="ARBA00022598"/>
    </source>
</evidence>
<dbReference type="Pfam" id="PF00550">
    <property type="entry name" value="PP-binding"/>
    <property type="match status" value="1"/>
</dbReference>
<evidence type="ECO:0000313" key="10">
    <source>
        <dbReference type="EMBL" id="KZE78630.1"/>
    </source>
</evidence>
<gene>
    <name evidence="10" type="ORF">AV654_02450</name>
</gene>
<evidence type="ECO:0000256" key="1">
    <source>
        <dbReference type="ARBA" id="ARBA00001957"/>
    </source>
</evidence>
<comment type="similarity">
    <text evidence="2">Belongs to the ATP-dependent AMP-binding enzyme family.</text>
</comment>
<dbReference type="SUPFAM" id="SSF52777">
    <property type="entry name" value="CoA-dependent acyltransferases"/>
    <property type="match status" value="4"/>
</dbReference>
<keyword evidence="3" id="KW-0596">Phosphopantetheine</keyword>
<dbReference type="Pfam" id="PF00668">
    <property type="entry name" value="Condensation"/>
    <property type="match status" value="2"/>
</dbReference>
<dbReference type="GO" id="GO:0044550">
    <property type="term" value="P:secondary metabolite biosynthetic process"/>
    <property type="evidence" value="ECO:0007669"/>
    <property type="project" value="UniProtKB-ARBA"/>
</dbReference>
<dbReference type="Gene3D" id="3.30.559.30">
    <property type="entry name" value="Nonribosomal peptide synthetase, condensation domain"/>
    <property type="match status" value="2"/>
</dbReference>
<dbReference type="InterPro" id="IPR000873">
    <property type="entry name" value="AMP-dep_synth/lig_dom"/>
</dbReference>
<keyword evidence="8" id="KW-0511">Multifunctional enzyme</keyword>
<keyword evidence="7" id="KW-0045">Antibiotic biosynthesis</keyword>
<proteinExistence type="inferred from homology"/>
<dbReference type="FunFam" id="3.40.50.12780:FF:000012">
    <property type="entry name" value="Non-ribosomal peptide synthetase"/>
    <property type="match status" value="1"/>
</dbReference>
<dbReference type="GO" id="GO:0017000">
    <property type="term" value="P:antibiotic biosynthetic process"/>
    <property type="evidence" value="ECO:0007669"/>
    <property type="project" value="UniProtKB-KW"/>
</dbReference>
<dbReference type="PROSITE" id="PS00012">
    <property type="entry name" value="PHOSPHOPANTETHEINE"/>
    <property type="match status" value="1"/>
</dbReference>
<dbReference type="Pfam" id="PF00501">
    <property type="entry name" value="AMP-binding"/>
    <property type="match status" value="1"/>
</dbReference>
<sequence length="1566" mass="175433">MKNLTDRIQSLTPEQRALFEQRLKQKNLNAQQLSPNPAAAAIPRRNHTDPSPLSFDQERLWFFNRMHPESHAYNVYGAARLRGKLHHGALEYGINEIVKRHEAWRTVFGRVDPVQTVLPELRVSVPVVDLRDIPEDEREATAQKLMREEVQQLFDLEKGPLIRFKLFTLSDTESTLVLTIHHIVIDRLTFSIFFEELMAHYKAALAGVPAELPELPIQYADYAEWQRNYLQGETREKLLDFWREQLKDCDYVLDIHTDFPRPPAITYRGARVFLRSSKEILDGLKAIAKRENASTFMIVMAAFKALLYRYTGQADILVGTPLANRNRIEMEKVMGYFLTMGTLRSHMSGEMSFIDLLRQVRDTAREVYKHQELPVGLLLDELRVPIDPSRNPLVQAVFVYVDVPEEKFALPELEADIQMIDGETAKYDVTIGLTETEDGLDGFLEYSPDLFRRETFERMSQHWEALLHSIVRNPQQSIHELAMLSDEERHQLIAEWNETAQPFPDDSCIHHLFERQAELTPDDPAVVCGSQSMTYRELNRRANQVAHALRKRGVGRETAVGVMMERSFETVAGLLGILKAGGAYVAIDPAYPAERIRAMIDDSGIEVLLLQPKLADAESESVSAVRHKLVLDGTWQSVAEESADNPRVEADAGDLAYVMYTSGSTGKPNAVAIEHRSVCNAVEAAIGLFGLSRGSRMLQYASTTFDASVLEIFATLASGAALCLVNPEATAGGEALHRFLEEQRITAMLLTPSVLSTLIPERLPDSLRTVGTGGEACTLDIGAWLSGSRRLLNLYGPTEATIFATAHEFDADSPSACIGRPVANTQIYILDESLQPVPVGVRGEMYISGAGLARGYRNHPSLTAERFVDHPFRSGEVMYRTGDYGCRLPDGSIEYLGRRDDQVKLNGIRIETGEIEAALNGHPAVKEAAVLVRQVASASSSASGKVLCAYYVADRELDAAELRALLLDRLPAYMVPAHYVRLDAFPLTSSGKLDRKRLPEPAAACGPGAEFVPPEGELEELMASVWQEVLGGEAVGREDNFFHMGGDSIKAIQIASRLYRQGWDLEMKKIFLTPVLKELSLDLKPADGQVQIPQDAVEGPIADTPIVQWFFDRDFASAAHWNSAVMLHSETALDETALKRALEKLVEHHDVLRSVVRDEGGRKQLYNRGPAEQPLIGFEVVVLDGGDSMEPAVLVHANRLHESIDLANGPLMQTALFRTPQGDHLLLVAHHLVMDWVSLRIVLEDLEAAYGQALNDGDIVMPPKTHSFQAWGEALQQYARSGEVLREADYWAAVESTPCVPVPRDFEATGNLTKDEAQAMFTLPPEETERLLKQVHRAYNTEINDILLTALGLALKEWLNTNRIVIQLEGHGREDVVKAMNITRTVGWFTSQFPVVLPMEHTDNLSYQIKSVKEHLRQLPNHGIGYGLLKYITPRESLPGLLFTQQPDICFNYLGQIDTDLRNRWFGPSPWPVGRTISPEAERMASLFITGYVQDRRLHITMDYNRTHHRHDTIAALLDKFQGRLLDLIRHCGEQTAAEATPSDLGYNRLTLQELDQLYDLVDTIE</sequence>
<dbReference type="Gene3D" id="1.10.1200.10">
    <property type="entry name" value="ACP-like"/>
    <property type="match status" value="1"/>
</dbReference>
<dbReference type="eggNOG" id="COG1020">
    <property type="taxonomic scope" value="Bacteria"/>
</dbReference>
<dbReference type="InterPro" id="IPR023213">
    <property type="entry name" value="CAT-like_dom_sf"/>
</dbReference>
<evidence type="ECO:0000256" key="8">
    <source>
        <dbReference type="ARBA" id="ARBA00023268"/>
    </source>
</evidence>
<dbReference type="InterPro" id="IPR010060">
    <property type="entry name" value="NRPS_synth"/>
</dbReference>
<dbReference type="RefSeq" id="WP_063182839.1">
    <property type="nucleotide sequence ID" value="NZ_LQRA01000055.1"/>
</dbReference>
<dbReference type="PANTHER" id="PTHR45527">
    <property type="entry name" value="NONRIBOSOMAL PEPTIDE SYNTHETASE"/>
    <property type="match status" value="1"/>
</dbReference>
<evidence type="ECO:0000256" key="2">
    <source>
        <dbReference type="ARBA" id="ARBA00006432"/>
    </source>
</evidence>
<evidence type="ECO:0000313" key="11">
    <source>
        <dbReference type="Proteomes" id="UP000076563"/>
    </source>
</evidence>
<keyword evidence="4" id="KW-0597">Phosphoprotein</keyword>
<dbReference type="PANTHER" id="PTHR45527:SF1">
    <property type="entry name" value="FATTY ACID SYNTHASE"/>
    <property type="match status" value="1"/>
</dbReference>
<dbReference type="GO" id="GO:0005737">
    <property type="term" value="C:cytoplasm"/>
    <property type="evidence" value="ECO:0007669"/>
    <property type="project" value="TreeGrafter"/>
</dbReference>
<keyword evidence="5" id="KW-0436">Ligase</keyword>
<evidence type="ECO:0000256" key="3">
    <source>
        <dbReference type="ARBA" id="ARBA00022450"/>
    </source>
</evidence>
<dbReference type="CDD" id="cd05930">
    <property type="entry name" value="A_NRPS"/>
    <property type="match status" value="1"/>
</dbReference>
<dbReference type="Pfam" id="PF13193">
    <property type="entry name" value="AMP-binding_C"/>
    <property type="match status" value="1"/>
</dbReference>
<accession>A0A163XY36</accession>
<dbReference type="Gene3D" id="3.30.300.30">
    <property type="match status" value="1"/>
</dbReference>
<keyword evidence="6" id="KW-0677">Repeat</keyword>
<dbReference type="PROSITE" id="PS50075">
    <property type="entry name" value="CARRIER"/>
    <property type="match status" value="1"/>
</dbReference>